<reference evidence="5 6" key="1">
    <citation type="submission" date="2020-07" db="EMBL/GenBank/DDBJ databases">
        <title>A new beta-1,3-glucan-decomposing anaerobic bacterium isolated from anoxic soil subjected to biological soil disinfestation.</title>
        <authorList>
            <person name="Ueki A."/>
            <person name="Tonouchi A."/>
        </authorList>
    </citation>
    <scope>NUCLEOTIDE SEQUENCE [LARGE SCALE GENOMIC DNA]</scope>
    <source>
        <strain evidence="5 6">TW1</strain>
    </source>
</reference>
<evidence type="ECO:0000256" key="2">
    <source>
        <dbReference type="ARBA" id="ARBA00022448"/>
    </source>
</evidence>
<evidence type="ECO:0000256" key="1">
    <source>
        <dbReference type="ARBA" id="ARBA00005901"/>
    </source>
</evidence>
<proteinExistence type="inferred from homology"/>
<keyword evidence="2 4" id="KW-0813">Transport</keyword>
<dbReference type="AlphaFoldDB" id="A0A6V8SDV7"/>
<comment type="function">
    <text evidence="4">Produces ATP from ADP in the presence of a proton gradient across the membrane.</text>
</comment>
<keyword evidence="4" id="KW-0066">ATP synthesis</keyword>
<dbReference type="RefSeq" id="WP_183276545.1">
    <property type="nucleotide sequence ID" value="NZ_BLZR01000001.1"/>
</dbReference>
<organism evidence="5 6">
    <name type="scientific">Clostridium fungisolvens</name>
    <dbReference type="NCBI Taxonomy" id="1604897"/>
    <lineage>
        <taxon>Bacteria</taxon>
        <taxon>Bacillati</taxon>
        <taxon>Bacillota</taxon>
        <taxon>Clostridia</taxon>
        <taxon>Eubacteriales</taxon>
        <taxon>Clostridiaceae</taxon>
        <taxon>Clostridium</taxon>
    </lineage>
</organism>
<keyword evidence="4" id="KW-0375">Hydrogen ion transport</keyword>
<dbReference type="GO" id="GO:0033178">
    <property type="term" value="C:proton-transporting two-sector ATPase complex, catalytic domain"/>
    <property type="evidence" value="ECO:0007669"/>
    <property type="project" value="InterPro"/>
</dbReference>
<dbReference type="Gene3D" id="1.20.5.620">
    <property type="entry name" value="F1F0 ATP synthase subunit B, membrane domain"/>
    <property type="match status" value="1"/>
</dbReference>
<dbReference type="Pfam" id="PF01991">
    <property type="entry name" value="vATP-synt_E"/>
    <property type="match status" value="1"/>
</dbReference>
<gene>
    <name evidence="4" type="primary">atpE</name>
    <name evidence="5" type="ORF">bsdtw1_01075</name>
</gene>
<protein>
    <recommendedName>
        <fullName evidence="4">V-type proton ATPase subunit E</fullName>
    </recommendedName>
    <alternativeName>
        <fullName evidence="4">V-ATPase subunit E</fullName>
    </alternativeName>
</protein>
<accession>A0A6V8SDV7</accession>
<sequence>MAKIDGLINKIIEDAETESESILKKAEAESNAIIKKKIDEAKEVGSSIIKKANIEAKLKRERIISNTTLKVRNEKLAAKQKAMSEVFNEAFDELCSMSEKDFLNYLKATIISLKIDGDEEIILNTKYREFVDSTFISEINNELISMNKPGNLRISSRIGDFKGGFILEKNGIEINNTFEALINSYRDELEFEVADILFN</sequence>
<dbReference type="InterPro" id="IPR002842">
    <property type="entry name" value="ATPase_V1_Esu"/>
</dbReference>
<evidence type="ECO:0000256" key="3">
    <source>
        <dbReference type="ARBA" id="ARBA00023065"/>
    </source>
</evidence>
<comment type="similarity">
    <text evidence="1 4">Belongs to the V-ATPase E subunit family.</text>
</comment>
<dbReference type="SUPFAM" id="SSF160527">
    <property type="entry name" value="V-type ATPase subunit E-like"/>
    <property type="match status" value="1"/>
</dbReference>
<dbReference type="GO" id="GO:0046933">
    <property type="term" value="F:proton-transporting ATP synthase activity, rotational mechanism"/>
    <property type="evidence" value="ECO:0007669"/>
    <property type="project" value="UniProtKB-UniRule"/>
</dbReference>
<dbReference type="GO" id="GO:0005524">
    <property type="term" value="F:ATP binding"/>
    <property type="evidence" value="ECO:0007669"/>
    <property type="project" value="UniProtKB-UniRule"/>
</dbReference>
<evidence type="ECO:0000313" key="5">
    <source>
        <dbReference type="EMBL" id="GFP75011.1"/>
    </source>
</evidence>
<evidence type="ECO:0000256" key="4">
    <source>
        <dbReference type="HAMAP-Rule" id="MF_00311"/>
    </source>
</evidence>
<dbReference type="GO" id="GO:0046961">
    <property type="term" value="F:proton-transporting ATPase activity, rotational mechanism"/>
    <property type="evidence" value="ECO:0007669"/>
    <property type="project" value="InterPro"/>
</dbReference>
<dbReference type="EMBL" id="BLZR01000001">
    <property type="protein sequence ID" value="GFP75011.1"/>
    <property type="molecule type" value="Genomic_DNA"/>
</dbReference>
<keyword evidence="3 4" id="KW-0406">Ion transport</keyword>
<dbReference type="HAMAP" id="MF_00311">
    <property type="entry name" value="ATP_synth_E_arch"/>
    <property type="match status" value="1"/>
</dbReference>
<evidence type="ECO:0000313" key="6">
    <source>
        <dbReference type="Proteomes" id="UP000580568"/>
    </source>
</evidence>
<name>A0A6V8SDV7_9CLOT</name>
<keyword evidence="6" id="KW-1185">Reference proteome</keyword>
<comment type="caution">
    <text evidence="5">The sequence shown here is derived from an EMBL/GenBank/DDBJ whole genome shotgun (WGS) entry which is preliminary data.</text>
</comment>
<dbReference type="Proteomes" id="UP000580568">
    <property type="component" value="Unassembled WGS sequence"/>
</dbReference>
<dbReference type="GO" id="GO:0042777">
    <property type="term" value="P:proton motive force-driven plasma membrane ATP synthesis"/>
    <property type="evidence" value="ECO:0007669"/>
    <property type="project" value="UniProtKB-UniRule"/>
</dbReference>